<dbReference type="InterPro" id="IPR032466">
    <property type="entry name" value="Metal_Hydrolase"/>
</dbReference>
<evidence type="ECO:0000259" key="13">
    <source>
        <dbReference type="Pfam" id="PF01979"/>
    </source>
</evidence>
<feature type="binding site" evidence="12">
    <location>
        <position position="202"/>
    </location>
    <ligand>
        <name>Zn(2+)</name>
        <dbReference type="ChEBI" id="CHEBI:29105"/>
    </ligand>
</feature>
<dbReference type="PATRIC" id="fig|888064.11.peg.1504"/>
<dbReference type="GO" id="GO:0046872">
    <property type="term" value="F:metal ion binding"/>
    <property type="evidence" value="ECO:0007669"/>
    <property type="project" value="UniProtKB-KW"/>
</dbReference>
<evidence type="ECO:0000256" key="9">
    <source>
        <dbReference type="PIRNR" id="PIRNR038994"/>
    </source>
</evidence>
<dbReference type="CDD" id="cd00854">
    <property type="entry name" value="NagA"/>
    <property type="match status" value="1"/>
</dbReference>
<feature type="binding site" evidence="11">
    <location>
        <begin position="226"/>
        <end position="227"/>
    </location>
    <ligand>
        <name>substrate</name>
    </ligand>
</feature>
<comment type="similarity">
    <text evidence="1 9">Belongs to the metallo-dependent hydrolases superfamily. NagA family.</text>
</comment>
<evidence type="ECO:0000256" key="7">
    <source>
        <dbReference type="ARBA" id="ARBA00047647"/>
    </source>
</evidence>
<comment type="caution">
    <text evidence="14">The sequence shown here is derived from an EMBL/GenBank/DDBJ whole genome shotgun (WGS) entry which is preliminary data.</text>
</comment>
<feature type="binding site" evidence="11">
    <location>
        <position position="234"/>
    </location>
    <ligand>
        <name>substrate</name>
    </ligand>
</feature>
<dbReference type="InterPro" id="IPR011059">
    <property type="entry name" value="Metal-dep_hydrolase_composite"/>
</dbReference>
<feature type="binding site" evidence="11">
    <location>
        <position position="147"/>
    </location>
    <ligand>
        <name>substrate</name>
    </ligand>
</feature>
<evidence type="ECO:0000256" key="2">
    <source>
        <dbReference type="ARBA" id="ARBA00011899"/>
    </source>
</evidence>
<comment type="pathway">
    <text evidence="8">Amino-sugar metabolism; N-acetylneuraminate degradation; D-fructose 6-phosphate from N-acetylneuraminate: step 4/5.</text>
</comment>
<evidence type="ECO:0000256" key="12">
    <source>
        <dbReference type="PIRSR" id="PIRSR038994-3"/>
    </source>
</evidence>
<reference evidence="14 15" key="1">
    <citation type="submission" date="2010-12" db="EMBL/GenBank/DDBJ databases">
        <authorList>
            <person name="Muzny D."/>
            <person name="Qin X."/>
            <person name="Deng J."/>
            <person name="Jiang H."/>
            <person name="Liu Y."/>
            <person name="Qu J."/>
            <person name="Song X.-Z."/>
            <person name="Zhang L."/>
            <person name="Thornton R."/>
            <person name="Coyle M."/>
            <person name="Francisco L."/>
            <person name="Jackson L."/>
            <person name="Javaid M."/>
            <person name="Korchina V."/>
            <person name="Kovar C."/>
            <person name="Mata R."/>
            <person name="Mathew T."/>
            <person name="Ngo R."/>
            <person name="Nguyen L."/>
            <person name="Nguyen N."/>
            <person name="Okwuonu G."/>
            <person name="Ongeri F."/>
            <person name="Pham C."/>
            <person name="Simmons D."/>
            <person name="Wilczek-Boney K."/>
            <person name="Hale W."/>
            <person name="Jakkamsetti A."/>
            <person name="Pham P."/>
            <person name="Ruth R."/>
            <person name="San Lucas F."/>
            <person name="Warren J."/>
            <person name="Zhang J."/>
            <person name="Zhao Z."/>
            <person name="Zhou C."/>
            <person name="Zhu D."/>
            <person name="Lee S."/>
            <person name="Bess C."/>
            <person name="Blankenburg K."/>
            <person name="Forbes L."/>
            <person name="Fu Q."/>
            <person name="Gubbala S."/>
            <person name="Hirani K."/>
            <person name="Jayaseelan J.C."/>
            <person name="Lara F."/>
            <person name="Munidasa M."/>
            <person name="Palculict T."/>
            <person name="Patil S."/>
            <person name="Pu L.-L."/>
            <person name="Saada N."/>
            <person name="Tang L."/>
            <person name="Weissenberger G."/>
            <person name="Zhu Y."/>
            <person name="Hemphill L."/>
            <person name="Shang Y."/>
            <person name="Youmans B."/>
            <person name="Ayvaz T."/>
            <person name="Ross M."/>
            <person name="Santibanez J."/>
            <person name="Aqrawi P."/>
            <person name="Gross S."/>
            <person name="Joshi V."/>
            <person name="Fowler G."/>
            <person name="Nazareth L."/>
            <person name="Reid J."/>
            <person name="Worley K."/>
            <person name="Petrosino J."/>
            <person name="Highlander S."/>
            <person name="Gibbs R."/>
        </authorList>
    </citation>
    <scope>NUCLEOTIDE SEQUENCE [LARGE SCALE GENOMIC DNA]</scope>
    <source>
        <strain evidence="15">DSM 15952 / CCUG 50447 / LMG 22039 / TP 1.5</strain>
    </source>
</reference>
<dbReference type="SUPFAM" id="SSF51556">
    <property type="entry name" value="Metallo-dependent hydrolases"/>
    <property type="match status" value="1"/>
</dbReference>
<sequence length="391" mass="42161">MFKGAIIVKDYIYADKFFFTSGTKGPGYLELVDGLFGEYSAELPEKFSGEVIDYTGKWIAPGLVDTHIHGYANHDVMDNDADGLKIMSEKLLSCGVTSFLPTTLTSSQERLKEVAATIASVKADVTGAKIQGIYFEGPFFTEEHKGAQNPSYFGDPDLDVFHDWQKAAEGLIKKIALAPERQGVKEFVKTVTDEGVVVSLGHSDATLTQAQAAVEAGASVFVHAYNGMRGLNHREPGMVGALLTLQHVYSELICDGHHVHPKACELLIDKVGADHIALITDCMMAGGMPDGNYQLGEFPVVVKDGTARLSEGNLAGSILKLKEAIKNVVAWGLATPEEAIMMGSLVPAMSCKIDDVCGSIKKGRAADFIVLTPQMDLYATYLDGSKRYTAQ</sequence>
<dbReference type="PIRSF" id="PIRSF038994">
    <property type="entry name" value="NagA"/>
    <property type="match status" value="1"/>
</dbReference>
<dbReference type="FunFam" id="3.20.20.140:FF:000004">
    <property type="entry name" value="N-acetylglucosamine-6-phosphate deacetylase"/>
    <property type="match status" value="1"/>
</dbReference>
<feature type="binding site" evidence="11">
    <location>
        <position position="258"/>
    </location>
    <ligand>
        <name>substrate</name>
    </ligand>
</feature>
<dbReference type="EMBL" id="AEPV01000041">
    <property type="protein sequence ID" value="EFU73981.1"/>
    <property type="molecule type" value="Genomic_DNA"/>
</dbReference>
<organism evidence="14 15">
    <name type="scientific">Enterococcus italicus (strain DSM 15952 / CCUG 50447 / LMG 22039 / TP 1.5)</name>
    <dbReference type="NCBI Taxonomy" id="888064"/>
    <lineage>
        <taxon>Bacteria</taxon>
        <taxon>Bacillati</taxon>
        <taxon>Bacillota</taxon>
        <taxon>Bacilli</taxon>
        <taxon>Lactobacillales</taxon>
        <taxon>Enterococcaceae</taxon>
        <taxon>Enterococcus</taxon>
    </lineage>
</organism>
<keyword evidence="5 9" id="KW-0378">Hydrolase</keyword>
<dbReference type="PANTHER" id="PTHR11113:SF14">
    <property type="entry name" value="N-ACETYLGLUCOSAMINE-6-PHOSPHATE DEACETYLASE"/>
    <property type="match status" value="1"/>
</dbReference>
<dbReference type="PANTHER" id="PTHR11113">
    <property type="entry name" value="N-ACETYLGLUCOSAMINE-6-PHOSPHATE DEACETYLASE"/>
    <property type="match status" value="1"/>
</dbReference>
<dbReference type="GO" id="GO:0008448">
    <property type="term" value="F:N-acetylglucosamine-6-phosphate deacetylase activity"/>
    <property type="evidence" value="ECO:0007669"/>
    <property type="project" value="UniProtKB-EC"/>
</dbReference>
<dbReference type="HOGENOM" id="CLU_032482_2_1_9"/>
<comment type="cofactor">
    <cofactor evidence="12">
        <name>a divalent metal cation</name>
        <dbReference type="ChEBI" id="CHEBI:60240"/>
    </cofactor>
    <text evidence="12">Binds 1 divalent metal cation per subunit.</text>
</comment>
<evidence type="ECO:0000256" key="11">
    <source>
        <dbReference type="PIRSR" id="PIRSR038994-2"/>
    </source>
</evidence>
<dbReference type="STRING" id="888064.HMPREF9088_1159"/>
<comment type="catalytic activity">
    <reaction evidence="7">
        <text>N-acetyl-D-glucosamine 6-phosphate + H2O = D-glucosamine 6-phosphate + acetate</text>
        <dbReference type="Rhea" id="RHEA:22936"/>
        <dbReference type="ChEBI" id="CHEBI:15377"/>
        <dbReference type="ChEBI" id="CHEBI:30089"/>
        <dbReference type="ChEBI" id="CHEBI:57513"/>
        <dbReference type="ChEBI" id="CHEBI:58725"/>
        <dbReference type="EC" id="3.5.1.25"/>
    </reaction>
</comment>
<dbReference type="Pfam" id="PF01979">
    <property type="entry name" value="Amidohydro_1"/>
    <property type="match status" value="1"/>
</dbReference>
<feature type="active site" description="Proton donor/acceptor" evidence="10">
    <location>
        <position position="281"/>
    </location>
</feature>
<evidence type="ECO:0000256" key="10">
    <source>
        <dbReference type="PIRSR" id="PIRSR038994-1"/>
    </source>
</evidence>
<evidence type="ECO:0000256" key="8">
    <source>
        <dbReference type="ARBA" id="ARBA00060590"/>
    </source>
</evidence>
<protein>
    <recommendedName>
        <fullName evidence="3">N-acetylglucosamine-6-phosphate deacetylase</fullName>
        <ecNumber evidence="2">3.5.1.25</ecNumber>
    </recommendedName>
</protein>
<feature type="domain" description="Amidohydrolase-related" evidence="13">
    <location>
        <begin position="59"/>
        <end position="384"/>
    </location>
</feature>
<evidence type="ECO:0000256" key="4">
    <source>
        <dbReference type="ARBA" id="ARBA00022723"/>
    </source>
</evidence>
<dbReference type="InterPro" id="IPR006680">
    <property type="entry name" value="Amidohydro-rel"/>
</dbReference>
<dbReference type="Gene3D" id="3.20.20.140">
    <property type="entry name" value="Metal-dependent hydrolases"/>
    <property type="match status" value="1"/>
</dbReference>
<dbReference type="Proteomes" id="UP000010296">
    <property type="component" value="Unassembled WGS sequence"/>
</dbReference>
<keyword evidence="4 12" id="KW-0479">Metal-binding</keyword>
<evidence type="ECO:0000256" key="6">
    <source>
        <dbReference type="ARBA" id="ARBA00023277"/>
    </source>
</evidence>
<dbReference type="NCBIfam" id="TIGR00221">
    <property type="entry name" value="nagA"/>
    <property type="match status" value="1"/>
</dbReference>
<dbReference type="EC" id="3.5.1.25" evidence="2"/>
<evidence type="ECO:0000256" key="3">
    <source>
        <dbReference type="ARBA" id="ARBA00018029"/>
    </source>
</evidence>
<dbReference type="GO" id="GO:0006046">
    <property type="term" value="P:N-acetylglucosamine catabolic process"/>
    <property type="evidence" value="ECO:0007669"/>
    <property type="project" value="TreeGrafter"/>
</dbReference>
<evidence type="ECO:0000313" key="14">
    <source>
        <dbReference type="EMBL" id="EFU73981.1"/>
    </source>
</evidence>
<evidence type="ECO:0000256" key="5">
    <source>
        <dbReference type="ARBA" id="ARBA00022801"/>
    </source>
</evidence>
<evidence type="ECO:0000256" key="1">
    <source>
        <dbReference type="ARBA" id="ARBA00010716"/>
    </source>
</evidence>
<gene>
    <name evidence="14" type="primary">nagA</name>
    <name evidence="14" type="ORF">HMPREF9088_1159</name>
</gene>
<dbReference type="AlphaFoldDB" id="E6LFL9"/>
<dbReference type="SUPFAM" id="SSF51338">
    <property type="entry name" value="Composite domain of metallo-dependent hydrolases"/>
    <property type="match status" value="1"/>
</dbReference>
<feature type="binding site" evidence="12">
    <location>
        <position position="223"/>
    </location>
    <ligand>
        <name>Zn(2+)</name>
        <dbReference type="ChEBI" id="CHEBI:29105"/>
    </ligand>
</feature>
<dbReference type="eggNOG" id="COG1820">
    <property type="taxonomic scope" value="Bacteria"/>
</dbReference>
<keyword evidence="6 9" id="KW-0119">Carbohydrate metabolism</keyword>
<name>E6LFL9_ENTI1</name>
<dbReference type="Gene3D" id="2.30.40.10">
    <property type="entry name" value="Urease, subunit C, domain 1"/>
    <property type="match status" value="1"/>
</dbReference>
<feature type="binding site" evidence="11">
    <location>
        <begin position="314"/>
        <end position="316"/>
    </location>
    <ligand>
        <name>substrate</name>
    </ligand>
</feature>
<evidence type="ECO:0000313" key="15">
    <source>
        <dbReference type="Proteomes" id="UP000010296"/>
    </source>
</evidence>
<feature type="binding site" evidence="12">
    <location>
        <position position="136"/>
    </location>
    <ligand>
        <name>Zn(2+)</name>
        <dbReference type="ChEBI" id="CHEBI:29105"/>
    </ligand>
</feature>
<keyword evidence="15" id="KW-1185">Reference proteome</keyword>
<dbReference type="InterPro" id="IPR003764">
    <property type="entry name" value="GlcNAc_6-P_deAcase"/>
</dbReference>
<accession>E6LFL9</accession>
<proteinExistence type="inferred from homology"/>